<sequence length="61" mass="6918">MEALPAFLLDRGLEEKAKELTSKIKQQRQEKAAKYSVPIAKVEGISEKDWEEKNQALEAVC</sequence>
<evidence type="ECO:0000313" key="1">
    <source>
        <dbReference type="EMBL" id="CAD7619512.1"/>
    </source>
</evidence>
<dbReference type="EMBL" id="OC854577">
    <property type="protein sequence ID" value="CAD7619512.1"/>
    <property type="molecule type" value="Genomic_DNA"/>
</dbReference>
<accession>A0A7R9PT11</accession>
<name>A0A7R9PT11_9ACAR</name>
<organism evidence="1">
    <name type="scientific">Medioppia subpectinata</name>
    <dbReference type="NCBI Taxonomy" id="1979941"/>
    <lineage>
        <taxon>Eukaryota</taxon>
        <taxon>Metazoa</taxon>
        <taxon>Ecdysozoa</taxon>
        <taxon>Arthropoda</taxon>
        <taxon>Chelicerata</taxon>
        <taxon>Arachnida</taxon>
        <taxon>Acari</taxon>
        <taxon>Acariformes</taxon>
        <taxon>Sarcoptiformes</taxon>
        <taxon>Oribatida</taxon>
        <taxon>Brachypylina</taxon>
        <taxon>Oppioidea</taxon>
        <taxon>Oppiidae</taxon>
        <taxon>Medioppia</taxon>
    </lineage>
</organism>
<evidence type="ECO:0000313" key="2">
    <source>
        <dbReference type="Proteomes" id="UP000759131"/>
    </source>
</evidence>
<keyword evidence="2" id="KW-1185">Reference proteome</keyword>
<dbReference type="AlphaFoldDB" id="A0A7R9PT11"/>
<dbReference type="Proteomes" id="UP000759131">
    <property type="component" value="Unassembled WGS sequence"/>
</dbReference>
<proteinExistence type="predicted"/>
<dbReference type="EMBL" id="CAJPIZ010000002">
    <property type="protein sequence ID" value="CAG2099942.1"/>
    <property type="molecule type" value="Genomic_DNA"/>
</dbReference>
<protein>
    <submittedName>
        <fullName evidence="1">Uncharacterized protein</fullName>
    </submittedName>
</protein>
<dbReference type="OrthoDB" id="1847590at2759"/>
<reference evidence="1" key="1">
    <citation type="submission" date="2020-11" db="EMBL/GenBank/DDBJ databases">
        <authorList>
            <person name="Tran Van P."/>
        </authorList>
    </citation>
    <scope>NUCLEOTIDE SEQUENCE</scope>
</reference>
<dbReference type="PANTHER" id="PTHR12642">
    <property type="entry name" value="RIBOSOME BIOGENESIS PROTEIN NSA2 HOMOLOG"/>
    <property type="match status" value="1"/>
</dbReference>
<dbReference type="InterPro" id="IPR039411">
    <property type="entry name" value="NSA2_fam"/>
</dbReference>
<gene>
    <name evidence="1" type="ORF">OSB1V03_LOCUS13</name>
</gene>